<sequence length="486" mass="53519">MKLLGRSRRMEYDRSRFCEENDADTDYGVNGSDKPVAANIPENNQLKMLDYRNRKVAAFSVNGRTLICLPQAFEFFLKNLVGGLHTVYTKLKRLEVTPVVCNVEQVRVLRSVAAIQPGVNRCKLIAPSEFDTLYDDCTNSTARPGRPPKRQFQSAQSTGLFLPHAPSSMSLDKFGSMMQLGNSAFPLLPLSNSDSLPGMLHTSPVLGFNAPKENIHGLGARAANSKVGPSVNFAPSASQEVSSPWSISNILAGTQNAQNTQQNQVDLLLANYLQFPYANAAMQMQQIAALANAANNNASHAQAQNSLMAGVSNRNYANYIRQFTNTIESLLGVTTTPHNEISHQSDSAATKCDQLAGNSSPVNRPKSAEPEPESEALLTTPIQTSEVDRKDASDRVGNVECSDSEADDEPAVIRAICRKIRRFEHELPERARHASQNDPSQPDVCKTLSELYSKVDCVLNAARFEMRRLKLQKKMAVRKLRVTQRK</sequence>
<dbReference type="SUPFAM" id="SSF46955">
    <property type="entry name" value="Putative DNA-binding domain"/>
    <property type="match status" value="1"/>
</dbReference>
<dbReference type="InterPro" id="IPR009061">
    <property type="entry name" value="DNA-bd_dom_put_sf"/>
</dbReference>
<dbReference type="FunFam" id="3.10.260.20:FF:000001">
    <property type="entry name" value="Dachshund homolog 1"/>
    <property type="match status" value="1"/>
</dbReference>
<evidence type="ECO:0000256" key="3">
    <source>
        <dbReference type="ARBA" id="ARBA00038192"/>
    </source>
</evidence>
<dbReference type="PANTHER" id="PTHR12577">
    <property type="entry name" value="DACHSHUND"/>
    <property type="match status" value="1"/>
</dbReference>
<dbReference type="Gene3D" id="3.10.260.20">
    <property type="entry name" value="Ski"/>
    <property type="match status" value="1"/>
</dbReference>
<accession>A0AA51GH22</accession>
<comment type="subcellular location">
    <subcellularLocation>
        <location evidence="1">Nucleus</location>
    </subcellularLocation>
</comment>
<feature type="domain" description="SKI/SNO/DAC" evidence="5">
    <location>
        <begin position="38"/>
        <end position="139"/>
    </location>
</feature>
<name>A0AA51GH22_9PLAT</name>
<dbReference type="GO" id="GO:0005634">
    <property type="term" value="C:nucleus"/>
    <property type="evidence" value="ECO:0007669"/>
    <property type="project" value="UniProtKB-SubCell"/>
</dbReference>
<comment type="similarity">
    <text evidence="3">Belongs to the DACH/dachshund family.</text>
</comment>
<evidence type="ECO:0000256" key="1">
    <source>
        <dbReference type="ARBA" id="ARBA00004123"/>
    </source>
</evidence>
<evidence type="ECO:0000259" key="5">
    <source>
        <dbReference type="Pfam" id="PF02437"/>
    </source>
</evidence>
<dbReference type="CDD" id="cd21081">
    <property type="entry name" value="DHD_Dac"/>
    <property type="match status" value="1"/>
</dbReference>
<evidence type="ECO:0000256" key="2">
    <source>
        <dbReference type="ARBA" id="ARBA00023242"/>
    </source>
</evidence>
<feature type="region of interest" description="Disordered" evidence="4">
    <location>
        <begin position="337"/>
        <end position="403"/>
    </location>
</feature>
<keyword evidence="2" id="KW-0539">Nucleus</keyword>
<dbReference type="Pfam" id="PF02437">
    <property type="entry name" value="Ski_Sno_DHD"/>
    <property type="match status" value="1"/>
</dbReference>
<evidence type="ECO:0000313" key="6">
    <source>
        <dbReference type="EMBL" id="WMI31537.1"/>
    </source>
</evidence>
<protein>
    <submittedName>
        <fullName evidence="6">Dach</fullName>
    </submittedName>
</protein>
<dbReference type="EMBL" id="OR036960">
    <property type="protein sequence ID" value="WMI31537.1"/>
    <property type="molecule type" value="mRNA"/>
</dbReference>
<reference evidence="6" key="1">
    <citation type="submission" date="2023-05" db="EMBL/GenBank/DDBJ databases">
        <title>Convergent evolution of the sensory pits in flatworms.</title>
        <authorList>
            <person name="Gasiorowski L."/>
            <person name="Dittmann I."/>
            <person name="Ruhwedel T."/>
            <person name="Mobius W."/>
            <person name="Egger B."/>
            <person name="Rink J."/>
        </authorList>
    </citation>
    <scope>NUCLEOTIDE SEQUENCE</scope>
</reference>
<dbReference type="GO" id="GO:0005667">
    <property type="term" value="C:transcription regulator complex"/>
    <property type="evidence" value="ECO:0007669"/>
    <property type="project" value="TreeGrafter"/>
</dbReference>
<organism evidence="6">
    <name type="scientific">Stenostomum brevipharyngium</name>
    <dbReference type="NCBI Taxonomy" id="2880247"/>
    <lineage>
        <taxon>Eukaryota</taxon>
        <taxon>Metazoa</taxon>
        <taxon>Spiralia</taxon>
        <taxon>Lophotrochozoa</taxon>
        <taxon>Platyhelminthes</taxon>
        <taxon>Catenulida</taxon>
        <taxon>Stenostomidae</taxon>
        <taxon>Stenostomum</taxon>
    </lineage>
</organism>
<dbReference type="InterPro" id="IPR052417">
    <property type="entry name" value="Dachshund_domain"/>
</dbReference>
<dbReference type="GO" id="GO:0000981">
    <property type="term" value="F:DNA-binding transcription factor activity, RNA polymerase II-specific"/>
    <property type="evidence" value="ECO:0007669"/>
    <property type="project" value="TreeGrafter"/>
</dbReference>
<dbReference type="GO" id="GO:0000978">
    <property type="term" value="F:RNA polymerase II cis-regulatory region sequence-specific DNA binding"/>
    <property type="evidence" value="ECO:0007669"/>
    <property type="project" value="TreeGrafter"/>
</dbReference>
<dbReference type="PANTHER" id="PTHR12577:SF6">
    <property type="entry name" value="DACHSHUND, ISOFORM B"/>
    <property type="match status" value="1"/>
</dbReference>
<dbReference type="InterPro" id="IPR037000">
    <property type="entry name" value="Ski_DNA-bd_sf"/>
</dbReference>
<feature type="compositionally biased region" description="Polar residues" evidence="4">
    <location>
        <begin position="337"/>
        <end position="348"/>
    </location>
</feature>
<dbReference type="InterPro" id="IPR003380">
    <property type="entry name" value="SKI/SNO/DAC"/>
</dbReference>
<proteinExistence type="evidence at transcript level"/>
<dbReference type="AlphaFoldDB" id="A0AA51GH22"/>
<evidence type="ECO:0000256" key="4">
    <source>
        <dbReference type="SAM" id="MobiDB-lite"/>
    </source>
</evidence>